<evidence type="ECO:0000256" key="3">
    <source>
        <dbReference type="ARBA" id="ARBA00022833"/>
    </source>
</evidence>
<dbReference type="SMART" id="SM00575">
    <property type="entry name" value="ZnF_PMZ"/>
    <property type="match status" value="1"/>
</dbReference>
<keyword evidence="8" id="KW-1185">Reference proteome</keyword>
<dbReference type="InterPro" id="IPR035979">
    <property type="entry name" value="RBD_domain_sf"/>
</dbReference>
<evidence type="ECO:0000256" key="4">
    <source>
        <dbReference type="PROSITE-ProRule" id="PRU00325"/>
    </source>
</evidence>
<sequence length="732" mass="85074">MEQSGERRIVETVFVYNIPNSMHWKGLWALFGYHGDVVDVFIPFKRSRNVVSLEVDVIFPIRVRERGMSELKEVSCFSKTSWKKKEEFSISEAGSMASTRLEIPLEGIVSVKLGALMEVNLENGEMSNEYQKMLEAVNEEVESEHVAKEFNMGGASVSDNVMERALKDVRDMGLDVVEDDLGVSNDRGINNGSQVDCWKDGSPEVLIGVEECINNCQEYENNRDGLPKSNLDLEKELNWMISRRKKKKGLNKKIRSTYKIQSSLLTSKEKKKRDRAKLKEKEREFQIEDERIVNISLSDSDISNRMRLKKIKVGLKVHSEEEAYNLYNQFALSKGFSIRRGNKRRTMTEPIRQPTSKERINLRSGRKILEGHGDVIRLMVAARIKQTSSYSFLKKEIGFENITFTKRDYHNFLRIEREKLIEAGDAQSIINFFKYKQAEDSIFFYSMQVDQNNRLANFFWRDGRSKLDYDCFGDVLVFDTIYRTNKYNLVIQHYEEKAKEFRQIELNQDFRCKNGAPNKVNGRGILKHASNVYTLAMFKRFEEEFMDCIGLNCVEFSNIKNISLYHVIEDGRERIYCVEFNVPNSIVSCSCKMFESLGLLYRHALWVFLMNNVKEIPKNIYLEDGQKKQNRCWQVILEPYQHMKKNLGVYCASALHLVEKEMATMQEVNDSEISKHTSFQDAINDGNGRSSEKLMFDHVCVKTKGSRNSRMKSQFEKNQKKNKGNALSSFKR</sequence>
<dbReference type="PANTHER" id="PTHR47718:SF17">
    <property type="entry name" value="PROTEIN FAR1-RELATED SEQUENCE 5-LIKE"/>
    <property type="match status" value="1"/>
</dbReference>
<dbReference type="InterPro" id="IPR006564">
    <property type="entry name" value="Znf_PMZ"/>
</dbReference>
<dbReference type="InterPro" id="IPR007527">
    <property type="entry name" value="Znf_SWIM"/>
</dbReference>
<evidence type="ECO:0000259" key="6">
    <source>
        <dbReference type="PROSITE" id="PS50966"/>
    </source>
</evidence>
<keyword evidence="1" id="KW-0479">Metal-binding</keyword>
<evidence type="ECO:0000256" key="1">
    <source>
        <dbReference type="ARBA" id="ARBA00022723"/>
    </source>
</evidence>
<dbReference type="Proteomes" id="UP000828251">
    <property type="component" value="Unassembled WGS sequence"/>
</dbReference>
<feature type="region of interest" description="Disordered" evidence="5">
    <location>
        <begin position="703"/>
        <end position="732"/>
    </location>
</feature>
<evidence type="ECO:0000313" key="8">
    <source>
        <dbReference type="Proteomes" id="UP000828251"/>
    </source>
</evidence>
<feature type="domain" description="SWIM-type" evidence="6">
    <location>
        <begin position="576"/>
        <end position="612"/>
    </location>
</feature>
<dbReference type="AlphaFoldDB" id="A0A9D3VG81"/>
<proteinExistence type="predicted"/>
<keyword evidence="3" id="KW-0862">Zinc</keyword>
<organism evidence="7 8">
    <name type="scientific">Gossypium stocksii</name>
    <dbReference type="NCBI Taxonomy" id="47602"/>
    <lineage>
        <taxon>Eukaryota</taxon>
        <taxon>Viridiplantae</taxon>
        <taxon>Streptophyta</taxon>
        <taxon>Embryophyta</taxon>
        <taxon>Tracheophyta</taxon>
        <taxon>Spermatophyta</taxon>
        <taxon>Magnoliopsida</taxon>
        <taxon>eudicotyledons</taxon>
        <taxon>Gunneridae</taxon>
        <taxon>Pentapetalae</taxon>
        <taxon>rosids</taxon>
        <taxon>malvids</taxon>
        <taxon>Malvales</taxon>
        <taxon>Malvaceae</taxon>
        <taxon>Malvoideae</taxon>
        <taxon>Gossypium</taxon>
    </lineage>
</organism>
<gene>
    <name evidence="7" type="ORF">J1N35_021170</name>
</gene>
<accession>A0A9D3VG81</accession>
<dbReference type="PROSITE" id="PS50966">
    <property type="entry name" value="ZF_SWIM"/>
    <property type="match status" value="1"/>
</dbReference>
<dbReference type="OrthoDB" id="1002538at2759"/>
<evidence type="ECO:0000256" key="2">
    <source>
        <dbReference type="ARBA" id="ARBA00022771"/>
    </source>
</evidence>
<evidence type="ECO:0000256" key="5">
    <source>
        <dbReference type="SAM" id="MobiDB-lite"/>
    </source>
</evidence>
<keyword evidence="2 4" id="KW-0863">Zinc-finger</keyword>
<dbReference type="GO" id="GO:0008270">
    <property type="term" value="F:zinc ion binding"/>
    <property type="evidence" value="ECO:0007669"/>
    <property type="project" value="UniProtKB-KW"/>
</dbReference>
<name>A0A9D3VG81_9ROSI</name>
<reference evidence="7 8" key="1">
    <citation type="journal article" date="2021" name="Plant Biotechnol. J.">
        <title>Multi-omics assisted identification of the key and species-specific regulatory components of drought-tolerant mechanisms in Gossypium stocksii.</title>
        <authorList>
            <person name="Yu D."/>
            <person name="Ke L."/>
            <person name="Zhang D."/>
            <person name="Wu Y."/>
            <person name="Sun Y."/>
            <person name="Mei J."/>
            <person name="Sun J."/>
            <person name="Sun Y."/>
        </authorList>
    </citation>
    <scope>NUCLEOTIDE SEQUENCE [LARGE SCALE GENOMIC DNA]</scope>
    <source>
        <strain evidence="8">cv. E1</strain>
        <tissue evidence="7">Leaf</tissue>
    </source>
</reference>
<dbReference type="GO" id="GO:0003676">
    <property type="term" value="F:nucleic acid binding"/>
    <property type="evidence" value="ECO:0007669"/>
    <property type="project" value="InterPro"/>
</dbReference>
<dbReference type="PANTHER" id="PTHR47718">
    <property type="entry name" value="OS01G0519700 PROTEIN"/>
    <property type="match status" value="1"/>
</dbReference>
<comment type="caution">
    <text evidence="7">The sequence shown here is derived from an EMBL/GenBank/DDBJ whole genome shotgun (WGS) entry which is preliminary data.</text>
</comment>
<evidence type="ECO:0000313" key="7">
    <source>
        <dbReference type="EMBL" id="KAH1081409.1"/>
    </source>
</evidence>
<dbReference type="SUPFAM" id="SSF54928">
    <property type="entry name" value="RNA-binding domain, RBD"/>
    <property type="match status" value="1"/>
</dbReference>
<dbReference type="EMBL" id="JAIQCV010000007">
    <property type="protein sequence ID" value="KAH1081409.1"/>
    <property type="molecule type" value="Genomic_DNA"/>
</dbReference>
<protein>
    <recommendedName>
        <fullName evidence="6">SWIM-type domain-containing protein</fullName>
    </recommendedName>
</protein>